<feature type="region of interest" description="Disordered" evidence="6">
    <location>
        <begin position="225"/>
        <end position="253"/>
    </location>
</feature>
<evidence type="ECO:0000256" key="2">
    <source>
        <dbReference type="ARBA" id="ARBA00022723"/>
    </source>
</evidence>
<comment type="catalytic activity">
    <reaction evidence="4">
        <text>oxaloacetate = enol-oxaloacetate</text>
        <dbReference type="Rhea" id="RHEA:16021"/>
        <dbReference type="ChEBI" id="CHEBI:16452"/>
        <dbReference type="ChEBI" id="CHEBI:17479"/>
        <dbReference type="EC" id="5.3.2.2"/>
    </reaction>
    <physiologicalReaction direction="right-to-left" evidence="4">
        <dbReference type="Rhea" id="RHEA:16023"/>
    </physiologicalReaction>
</comment>
<evidence type="ECO:0000259" key="7">
    <source>
        <dbReference type="Pfam" id="PF01557"/>
    </source>
</evidence>
<dbReference type="GO" id="GO:0050163">
    <property type="term" value="F:oxaloacetate tautomerase activity"/>
    <property type="evidence" value="ECO:0007669"/>
    <property type="project" value="UniProtKB-EC"/>
</dbReference>
<dbReference type="InterPro" id="IPR011234">
    <property type="entry name" value="Fumarylacetoacetase-like_C"/>
</dbReference>
<proteinExistence type="inferred from homology"/>
<dbReference type="EMBL" id="JAKKPZ010000135">
    <property type="protein sequence ID" value="KAI1700764.1"/>
    <property type="molecule type" value="Genomic_DNA"/>
</dbReference>
<feature type="compositionally biased region" description="Basic and acidic residues" evidence="6">
    <location>
        <begin position="238"/>
        <end position="253"/>
    </location>
</feature>
<dbReference type="Gene3D" id="3.90.850.10">
    <property type="entry name" value="Fumarylacetoacetase-like, C-terminal domain"/>
    <property type="match status" value="1"/>
</dbReference>
<dbReference type="EC" id="5.3.2.2" evidence="5"/>
<evidence type="ECO:0000256" key="3">
    <source>
        <dbReference type="ARBA" id="ARBA00042340"/>
    </source>
</evidence>
<dbReference type="PANTHER" id="PTHR11820">
    <property type="entry name" value="ACYLPYRUVASE"/>
    <property type="match status" value="1"/>
</dbReference>
<keyword evidence="9" id="KW-1185">Reference proteome</keyword>
<evidence type="ECO:0000313" key="8">
    <source>
        <dbReference type="EMBL" id="KAI1700764.1"/>
    </source>
</evidence>
<dbReference type="PANTHER" id="PTHR11820:SF7">
    <property type="entry name" value="ACYLPYRUVASE FAHD1, MITOCHONDRIAL"/>
    <property type="match status" value="1"/>
</dbReference>
<dbReference type="GO" id="GO:0018773">
    <property type="term" value="F:acetylpyruvate hydrolase activity"/>
    <property type="evidence" value="ECO:0007669"/>
    <property type="project" value="TreeGrafter"/>
</dbReference>
<dbReference type="Proteomes" id="UP001201812">
    <property type="component" value="Unassembled WGS sequence"/>
</dbReference>
<dbReference type="Pfam" id="PF01557">
    <property type="entry name" value="FAA_hydrolase"/>
    <property type="match status" value="1"/>
</dbReference>
<dbReference type="GO" id="GO:0005739">
    <property type="term" value="C:mitochondrion"/>
    <property type="evidence" value="ECO:0007669"/>
    <property type="project" value="TreeGrafter"/>
</dbReference>
<sequence>MNSEDVKNLCTNIVGLNKNFYSSSNEHQRNTSPPRCQIFRRDSQYLVFEGDQIKIPHGHMGLRAEIHFGVIIEIECSECPKEKAMDFVAGYVAVLNTRLRNSNYEAKGKAIAETHDFPSCIAMSPIIHKKFVEHPHACTIWASANGAEFQRAPLTDMVKTIPEVIEHVSRVITLTRGDLLLCGTSTDGHGVQAGDVIEMGIENTIRCVFPVVKFSEVQAAEPTSSNFIENKAQAGTMLDRDAQEGEEKEEKID</sequence>
<organism evidence="8 9">
    <name type="scientific">Ditylenchus destructor</name>
    <dbReference type="NCBI Taxonomy" id="166010"/>
    <lineage>
        <taxon>Eukaryota</taxon>
        <taxon>Metazoa</taxon>
        <taxon>Ecdysozoa</taxon>
        <taxon>Nematoda</taxon>
        <taxon>Chromadorea</taxon>
        <taxon>Rhabditida</taxon>
        <taxon>Tylenchina</taxon>
        <taxon>Tylenchomorpha</taxon>
        <taxon>Sphaerularioidea</taxon>
        <taxon>Anguinidae</taxon>
        <taxon>Anguininae</taxon>
        <taxon>Ditylenchus</taxon>
    </lineage>
</organism>
<reference evidence="8" key="1">
    <citation type="submission" date="2022-01" db="EMBL/GenBank/DDBJ databases">
        <title>Genome Sequence Resource for Two Populations of Ditylenchus destructor, the Migratory Endoparasitic Phytonematode.</title>
        <authorList>
            <person name="Zhang H."/>
            <person name="Lin R."/>
            <person name="Xie B."/>
        </authorList>
    </citation>
    <scope>NUCLEOTIDE SEQUENCE</scope>
    <source>
        <strain evidence="8">BazhouSP</strain>
    </source>
</reference>
<keyword evidence="2" id="KW-0479">Metal-binding</keyword>
<dbReference type="AlphaFoldDB" id="A0AAD4QU00"/>
<evidence type="ECO:0000313" key="9">
    <source>
        <dbReference type="Proteomes" id="UP001201812"/>
    </source>
</evidence>
<comment type="similarity">
    <text evidence="1">Belongs to the FAH family.</text>
</comment>
<dbReference type="InterPro" id="IPR036663">
    <property type="entry name" value="Fumarylacetoacetase_C_sf"/>
</dbReference>
<evidence type="ECO:0000256" key="4">
    <source>
        <dbReference type="ARBA" id="ARBA00044911"/>
    </source>
</evidence>
<evidence type="ECO:0000256" key="6">
    <source>
        <dbReference type="SAM" id="MobiDB-lite"/>
    </source>
</evidence>
<evidence type="ECO:0000256" key="5">
    <source>
        <dbReference type="ARBA" id="ARBA00044973"/>
    </source>
</evidence>
<protein>
    <recommendedName>
        <fullName evidence="5">oxaloacetate tautomerase</fullName>
        <ecNumber evidence="5">5.3.2.2</ecNumber>
    </recommendedName>
    <alternativeName>
        <fullName evidence="3">Fumarylacetoacetate hydrolase domain-containing protein 1</fullName>
    </alternativeName>
</protein>
<comment type="caution">
    <text evidence="8">The sequence shown here is derived from an EMBL/GenBank/DDBJ whole genome shotgun (WGS) entry which is preliminary data.</text>
</comment>
<gene>
    <name evidence="8" type="ORF">DdX_16513</name>
</gene>
<dbReference type="SUPFAM" id="SSF56529">
    <property type="entry name" value="FAH"/>
    <property type="match status" value="1"/>
</dbReference>
<name>A0AAD4QU00_9BILA</name>
<accession>A0AAD4QU00</accession>
<dbReference type="GO" id="GO:0046872">
    <property type="term" value="F:metal ion binding"/>
    <property type="evidence" value="ECO:0007669"/>
    <property type="project" value="UniProtKB-KW"/>
</dbReference>
<keyword evidence="8" id="KW-0378">Hydrolase</keyword>
<feature type="domain" description="Fumarylacetoacetase-like C-terminal" evidence="7">
    <location>
        <begin position="13"/>
        <end position="209"/>
    </location>
</feature>
<evidence type="ECO:0000256" key="1">
    <source>
        <dbReference type="ARBA" id="ARBA00010211"/>
    </source>
</evidence>